<evidence type="ECO:0000313" key="6">
    <source>
        <dbReference type="Proteomes" id="UP000271464"/>
    </source>
</evidence>
<dbReference type="SUPFAM" id="SSF64182">
    <property type="entry name" value="DHH phosphoesterases"/>
    <property type="match status" value="1"/>
</dbReference>
<evidence type="ECO:0000259" key="1">
    <source>
        <dbReference type="Pfam" id="PF01368"/>
    </source>
</evidence>
<dbReference type="InterPro" id="IPR038763">
    <property type="entry name" value="DHH_sf"/>
</dbReference>
<dbReference type="AlphaFoldDB" id="A0A8E2IU67"/>
<dbReference type="Pfam" id="PF02272">
    <property type="entry name" value="DHHA1"/>
    <property type="match status" value="1"/>
</dbReference>
<dbReference type="Proteomes" id="UP000271464">
    <property type="component" value="Unassembled WGS sequence"/>
</dbReference>
<dbReference type="Pfam" id="PF01368">
    <property type="entry name" value="DHH"/>
    <property type="match status" value="1"/>
</dbReference>
<keyword evidence="6" id="KW-1185">Reference proteome</keyword>
<dbReference type="EMBL" id="UPHM01000036">
    <property type="protein sequence ID" value="VAZ91352.1"/>
    <property type="molecule type" value="Genomic_DNA"/>
</dbReference>
<proteinExistence type="predicted"/>
<dbReference type="EMBL" id="MWQA01000001">
    <property type="protein sequence ID" value="ORC09302.1"/>
    <property type="molecule type" value="Genomic_DNA"/>
</dbReference>
<reference evidence="3 5" key="1">
    <citation type="submission" date="2017-02" db="EMBL/GenBank/DDBJ databases">
        <title>Mycobacterium kansasii genomes.</title>
        <authorList>
            <person name="Borowka P."/>
            <person name="Strapagiel D."/>
            <person name="Marciniak B."/>
            <person name="Lach J."/>
            <person name="Bakula Z."/>
            <person name="Van Ingen J."/>
            <person name="Safianowska A."/>
            <person name="Brzostek A."/>
            <person name="Dziadek J."/>
            <person name="Jagielski T."/>
        </authorList>
    </citation>
    <scope>NUCLEOTIDE SEQUENCE [LARGE SCALE GENOMIC DNA]</scope>
    <source>
        <strain evidence="3 5">12MK</strain>
    </source>
</reference>
<dbReference type="InterPro" id="IPR003156">
    <property type="entry name" value="DHHA1_dom"/>
</dbReference>
<dbReference type="GO" id="GO:0003676">
    <property type="term" value="F:nucleic acid binding"/>
    <property type="evidence" value="ECO:0007669"/>
    <property type="project" value="InterPro"/>
</dbReference>
<dbReference type="PANTHER" id="PTHR47618">
    <property type="entry name" value="BIFUNCTIONAL OLIGORIBONUCLEASE AND PAP PHOSPHATASE NRNA"/>
    <property type="match status" value="1"/>
</dbReference>
<dbReference type="EC" id="3.1.-.-" evidence="4"/>
<accession>A0A8E2IU67</accession>
<name>A0A8E2IU67_9MYCO</name>
<dbReference type="OrthoDB" id="9803668at2"/>
<feature type="domain" description="DHHA1" evidence="2">
    <location>
        <begin position="265"/>
        <end position="340"/>
    </location>
</feature>
<protein>
    <submittedName>
        <fullName evidence="4">Bifunctional oligoribonuclease and PAP phosphatase NrnA</fullName>
        <ecNumber evidence="4">3.1.-.-</ecNumber>
    </submittedName>
    <submittedName>
        <fullName evidence="3">Phosphoesterase</fullName>
    </submittedName>
</protein>
<sequence>MAIGSRLGTPVTTTDRGTELAEVPSCPGVRVDALGAVELLSAAASVAVIAHVHPDADAIGAGLALALVLDKCGKQVEVSFAAPATLPESLASLPGCHLLVNPDAMCRDVDLAVTVDVPSVRRLGGLSDLAGPGRDVLVIDHHASNDAFGTANFIDLSADSTTMMIADLLDAWGKPIDVDVAHCIYAGLTTDTGSFRWASARGYRLAARLVEIGVDNAAVSRILMDTHPFEWLPMLSRVLGSAQLVSGAVGGRGLVYVVVDNREFLRARQEEVESIVDIVRTTQQAEVAAVLKEVEPRQWSVSMRAKKDIDLTSVAARFGGGGHQLAAGYSTSGSIDDVVASLLAALG</sequence>
<feature type="domain" description="DDH" evidence="1">
    <location>
        <begin position="46"/>
        <end position="187"/>
    </location>
</feature>
<dbReference type="Gene3D" id="3.10.310.30">
    <property type="match status" value="1"/>
</dbReference>
<dbReference type="InterPro" id="IPR001667">
    <property type="entry name" value="DDH_dom"/>
</dbReference>
<evidence type="ECO:0000313" key="4">
    <source>
        <dbReference type="EMBL" id="VAZ91352.1"/>
    </source>
</evidence>
<dbReference type="PANTHER" id="PTHR47618:SF1">
    <property type="entry name" value="BIFUNCTIONAL OLIGORIBONUCLEASE AND PAP PHOSPHATASE NRNA"/>
    <property type="match status" value="1"/>
</dbReference>
<keyword evidence="4" id="KW-0378">Hydrolase</keyword>
<reference evidence="4 6" key="2">
    <citation type="submission" date="2018-09" db="EMBL/GenBank/DDBJ databases">
        <authorList>
            <person name="Tagini F."/>
        </authorList>
    </citation>
    <scope>NUCLEOTIDE SEQUENCE [LARGE SCALE GENOMIC DNA]</scope>
    <source>
        <strain evidence="4 6">MK4</strain>
    </source>
</reference>
<dbReference type="GO" id="GO:0016787">
    <property type="term" value="F:hydrolase activity"/>
    <property type="evidence" value="ECO:0007669"/>
    <property type="project" value="UniProtKB-KW"/>
</dbReference>
<organism evidence="3 5">
    <name type="scientific">Mycobacterium persicum</name>
    <dbReference type="NCBI Taxonomy" id="1487726"/>
    <lineage>
        <taxon>Bacteria</taxon>
        <taxon>Bacillati</taxon>
        <taxon>Actinomycetota</taxon>
        <taxon>Actinomycetes</taxon>
        <taxon>Mycobacteriales</taxon>
        <taxon>Mycobacteriaceae</taxon>
        <taxon>Mycobacterium</taxon>
    </lineage>
</organism>
<dbReference type="InterPro" id="IPR051319">
    <property type="entry name" value="Oligoribo/pAp-PDE_c-di-AMP_PDE"/>
</dbReference>
<evidence type="ECO:0000259" key="2">
    <source>
        <dbReference type="Pfam" id="PF02272"/>
    </source>
</evidence>
<dbReference type="Gene3D" id="3.90.1640.10">
    <property type="entry name" value="inorganic pyrophosphatase (n-terminal core)"/>
    <property type="match status" value="1"/>
</dbReference>
<evidence type="ECO:0000313" key="3">
    <source>
        <dbReference type="EMBL" id="ORC09302.1"/>
    </source>
</evidence>
<evidence type="ECO:0000313" key="5">
    <source>
        <dbReference type="Proteomes" id="UP000192335"/>
    </source>
</evidence>
<dbReference type="Proteomes" id="UP000192335">
    <property type="component" value="Unassembled WGS sequence"/>
</dbReference>
<comment type="caution">
    <text evidence="3">The sequence shown here is derived from an EMBL/GenBank/DDBJ whole genome shotgun (WGS) entry which is preliminary data.</text>
</comment>
<gene>
    <name evidence="4" type="primary">nrnA</name>
    <name evidence="3" type="ORF">B4U45_24585</name>
    <name evidence="4" type="ORF">LAUMK4_01743</name>
</gene>